<evidence type="ECO:0000313" key="1">
    <source>
        <dbReference type="EMBL" id="GMF11965.1"/>
    </source>
</evidence>
<accession>A0A9W6TEZ3</accession>
<reference evidence="1" key="1">
    <citation type="submission" date="2023-04" db="EMBL/GenBank/DDBJ databases">
        <title>Phytophthora lilii NBRC 32176.</title>
        <authorList>
            <person name="Ichikawa N."/>
            <person name="Sato H."/>
            <person name="Tonouchi N."/>
        </authorList>
    </citation>
    <scope>NUCLEOTIDE SEQUENCE</scope>
    <source>
        <strain evidence="1">NBRC 32176</strain>
    </source>
</reference>
<organism evidence="1 2">
    <name type="scientific">Phytophthora lilii</name>
    <dbReference type="NCBI Taxonomy" id="2077276"/>
    <lineage>
        <taxon>Eukaryota</taxon>
        <taxon>Sar</taxon>
        <taxon>Stramenopiles</taxon>
        <taxon>Oomycota</taxon>
        <taxon>Peronosporomycetes</taxon>
        <taxon>Peronosporales</taxon>
        <taxon>Peronosporaceae</taxon>
        <taxon>Phytophthora</taxon>
    </lineage>
</organism>
<dbReference type="Proteomes" id="UP001165083">
    <property type="component" value="Unassembled WGS sequence"/>
</dbReference>
<comment type="caution">
    <text evidence="1">The sequence shown here is derived from an EMBL/GenBank/DDBJ whole genome shotgun (WGS) entry which is preliminary data.</text>
</comment>
<evidence type="ECO:0000313" key="2">
    <source>
        <dbReference type="Proteomes" id="UP001165083"/>
    </source>
</evidence>
<gene>
    <name evidence="1" type="ORF">Plil01_000263000</name>
</gene>
<protein>
    <submittedName>
        <fullName evidence="1">Unnamed protein product</fullName>
    </submittedName>
</protein>
<sequence length="136" mass="15336">MRDGSRLSRHMMNDAFAITVDKESVELIKLLRDERLTQEAIIKAFNTAASRGNLNVVREIVKIFATKPRASEQDHIQRAFITAARKELMEVLKILIEAKTGEWAFEVLKETHCIFVQCKVRALTAPTNQSLLGGAL</sequence>
<dbReference type="EMBL" id="BSXW01000094">
    <property type="protein sequence ID" value="GMF11965.1"/>
    <property type="molecule type" value="Genomic_DNA"/>
</dbReference>
<proteinExistence type="predicted"/>
<dbReference type="AlphaFoldDB" id="A0A9W6TEZ3"/>
<name>A0A9W6TEZ3_9STRA</name>
<keyword evidence="2" id="KW-1185">Reference proteome</keyword>